<evidence type="ECO:0000313" key="1">
    <source>
        <dbReference type="EMBL" id="MFD2568559.1"/>
    </source>
</evidence>
<dbReference type="Proteomes" id="UP001597508">
    <property type="component" value="Unassembled WGS sequence"/>
</dbReference>
<keyword evidence="2" id="KW-1185">Reference proteome</keyword>
<comment type="caution">
    <text evidence="1">The sequence shown here is derived from an EMBL/GenBank/DDBJ whole genome shotgun (WGS) entry which is preliminary data.</text>
</comment>
<dbReference type="RefSeq" id="WP_379667265.1">
    <property type="nucleotide sequence ID" value="NZ_JBHULH010000011.1"/>
</dbReference>
<organism evidence="1 2">
    <name type="scientific">Pseudotenacibaculum haliotis</name>
    <dbReference type="NCBI Taxonomy" id="1862138"/>
    <lineage>
        <taxon>Bacteria</taxon>
        <taxon>Pseudomonadati</taxon>
        <taxon>Bacteroidota</taxon>
        <taxon>Flavobacteriia</taxon>
        <taxon>Flavobacteriales</taxon>
        <taxon>Flavobacteriaceae</taxon>
        <taxon>Pseudotenacibaculum</taxon>
    </lineage>
</organism>
<name>A0ABW5LX56_9FLAO</name>
<protein>
    <submittedName>
        <fullName evidence="1">Uncharacterized protein</fullName>
    </submittedName>
</protein>
<proteinExistence type="predicted"/>
<accession>A0ABW5LX56</accession>
<reference evidence="2" key="1">
    <citation type="journal article" date="2019" name="Int. J. Syst. Evol. Microbiol.">
        <title>The Global Catalogue of Microorganisms (GCM) 10K type strain sequencing project: providing services to taxonomists for standard genome sequencing and annotation.</title>
        <authorList>
            <consortium name="The Broad Institute Genomics Platform"/>
            <consortium name="The Broad Institute Genome Sequencing Center for Infectious Disease"/>
            <person name="Wu L."/>
            <person name="Ma J."/>
        </authorList>
    </citation>
    <scope>NUCLEOTIDE SEQUENCE [LARGE SCALE GENOMIC DNA]</scope>
    <source>
        <strain evidence="2">KCTC 52127</strain>
    </source>
</reference>
<sequence length="1443" mass="160815">MNVIVPLNIQALRVSLDDTENITSNFCGQTALFQDLPYYKGESNKLSSTGDSIYNPLLGGGGDGVQSLQEGIHLHWDLPDYFKKGKQHHKKAKIEFPQVHNRWLVTRFLSVCEKQADQSYKYVAKTPMSWVVESDYISSESSTNGRRSIAVPLKPQSGDSKQPFMYMGRTVKYDDWITETPDESKYLSSYDQQYLDSIGFVGSYFSSYYPECSSVFGFHDNFSDQSTLHSNIMSGSATKFKVSYSVIGWVDSPSKNPLKKLKDPVNKFKEEIITQYNDYVDSCKSKGVQVVETPADFFNQMMKRETDWSYNKEAIQYSLKPSKKIDSIEIPTKSICSGIMQEIVWDQMSDESTPFLGQNGNAAIETTGNISMGNTTVEAMSALLRGSKKTGQTTADQKKNELMLDALQLGMLKDLENNPDTLISLEEKLHSDAFNHHDGGLVWKINNTQKNASETLDDSIATLLNTLNTAQKAYDQSRFGLYLKRKQLFMDWFRYIKLYSYRNYNTTHSNPYPKLHLNQNNVGLNPFLFGQQAEILDVANYAKNTLGELDYKTDSKSGNVISITNTPANGTKALDVKNAFQNLYNAIESNANLHLHTEALDRFHTPSDPVLLLETEALNPNQRKPLGGGAFVRFSNEILTQINITQGSKSGTIKATQINASPGIPQFSTKNGMPSEVQDLINEMYLLCPTLASSAMTGLVPEQGANAFTISDADQFILDLMTAQGGLSPLDFQGAAAIAKPSQKGLYEQITQEGNSLKNPTVEVPTSGDSIQFQFTNTSTHGGYVMSPYAWNAQSLQKQLINDEPNRVDPFIPLFIIWGMDFYPLVKNTPSSTVTKKGKVTVNQAGYNKDNIKDYFDFDSDQTDYQYLMTAGKPKDFSVSIPQSYSYSATLSPNAALKIIKEIQDYNDKNPTDLDHKKLTKMITELTDKKIISQRMSSFNDQQILTKPVAGIKVDNLRDHNGNDQVTGFFKHEIESSADNWYAHQFNRLAPISNGPSGGFNPLRAGFTQLTSVQIVDVFGQIVEINLSKNGGSSFHPSFPISPIDGDTTHDGQVYLPPRILSPSRLWFKWISAQDNLVEMAKEPISNPINGWIVPNHLDNSLVFYNANGSGIGSFRIDGNDSLKYYTWPGNPSNNTLSDDIGQKGQPAQGINAHLAFLMHYVKDQGVDIQFFKDLMASIQKSEDTNIPKDYQESQALSVLMGRPLAITRAEIGLESQGGLLPLDQSALHTTSAFCEDVSKDRYKYTDRMEYSSSNLSEVNVPVQLGNIAHYDDGVVGYLIEGSSSDPYSNANFLSPAAIKTQDSKVLKPTLDTMLPLSLNKGNSYVTVIADPRGYIHATTGILPVKKLKLPANFYKEALNKISVSFTTRPILRGAHHFNIPIPKESGYEWEWILEKTPNLLGDDQAQPITKMKAQKVGESPQWGYSKQSLQEGWLNLKPKQSE</sequence>
<gene>
    <name evidence="1" type="ORF">ACFSRZ_14375</name>
</gene>
<evidence type="ECO:0000313" key="2">
    <source>
        <dbReference type="Proteomes" id="UP001597508"/>
    </source>
</evidence>
<dbReference type="EMBL" id="JBHULH010000011">
    <property type="protein sequence ID" value="MFD2568559.1"/>
    <property type="molecule type" value="Genomic_DNA"/>
</dbReference>